<evidence type="ECO:0000256" key="8">
    <source>
        <dbReference type="SAM" id="Phobius"/>
    </source>
</evidence>
<evidence type="ECO:0000256" key="5">
    <source>
        <dbReference type="ARBA" id="ARBA00022692"/>
    </source>
</evidence>
<dbReference type="GO" id="GO:0005886">
    <property type="term" value="C:plasma membrane"/>
    <property type="evidence" value="ECO:0007669"/>
    <property type="project" value="UniProtKB-SubCell"/>
</dbReference>
<dbReference type="InterPro" id="IPR042094">
    <property type="entry name" value="T2SS_GspF_sf"/>
</dbReference>
<evidence type="ECO:0000256" key="2">
    <source>
        <dbReference type="ARBA" id="ARBA00005745"/>
    </source>
</evidence>
<dbReference type="InterPro" id="IPR003004">
    <property type="entry name" value="GspF/PilC"/>
</dbReference>
<evidence type="ECO:0000256" key="6">
    <source>
        <dbReference type="ARBA" id="ARBA00022989"/>
    </source>
</evidence>
<dbReference type="InterPro" id="IPR018076">
    <property type="entry name" value="T2SS_GspF_dom"/>
</dbReference>
<protein>
    <recommendedName>
        <fullName evidence="9">Type II secretion system protein GspF domain-containing protein</fullName>
    </recommendedName>
</protein>
<keyword evidence="7 8" id="KW-0472">Membrane</keyword>
<reference evidence="11" key="1">
    <citation type="submission" date="2017-09" db="EMBL/GenBank/DDBJ databases">
        <title>Depth-based differentiation of microbial function through sediment-hosted aquifers and enrichment of novel symbionts in the deep terrestrial subsurface.</title>
        <authorList>
            <person name="Probst A.J."/>
            <person name="Ladd B."/>
            <person name="Jarett J.K."/>
            <person name="Geller-Mcgrath D.E."/>
            <person name="Sieber C.M.K."/>
            <person name="Emerson J.B."/>
            <person name="Anantharaman K."/>
            <person name="Thomas B.C."/>
            <person name="Malmstrom R."/>
            <person name="Stieglmeier M."/>
            <person name="Klingl A."/>
            <person name="Woyke T."/>
            <person name="Ryan C.M."/>
            <person name="Banfield J.F."/>
        </authorList>
    </citation>
    <scope>NUCLEOTIDE SEQUENCE [LARGE SCALE GENOMIC DNA]</scope>
</reference>
<keyword evidence="3" id="KW-1003">Cell membrane</keyword>
<dbReference type="FunFam" id="1.20.81.30:FF:000001">
    <property type="entry name" value="Type II secretion system protein F"/>
    <property type="match status" value="2"/>
</dbReference>
<evidence type="ECO:0000259" key="9">
    <source>
        <dbReference type="Pfam" id="PF00482"/>
    </source>
</evidence>
<dbReference type="Gene3D" id="1.20.81.30">
    <property type="entry name" value="Type II secretion system (T2SS), domain F"/>
    <property type="match status" value="2"/>
</dbReference>
<name>A0A2M7IJI7_9BACT</name>
<keyword evidence="5 8" id="KW-0812">Transmembrane</keyword>
<evidence type="ECO:0000256" key="1">
    <source>
        <dbReference type="ARBA" id="ARBA00004429"/>
    </source>
</evidence>
<comment type="subcellular location">
    <subcellularLocation>
        <location evidence="1">Cell inner membrane</location>
        <topology evidence="1">Multi-pass membrane protein</topology>
    </subcellularLocation>
</comment>
<dbReference type="PANTHER" id="PTHR30012">
    <property type="entry name" value="GENERAL SECRETION PATHWAY PROTEIN"/>
    <property type="match status" value="1"/>
</dbReference>
<comment type="similarity">
    <text evidence="2">Belongs to the GSP F family.</text>
</comment>
<evidence type="ECO:0000256" key="4">
    <source>
        <dbReference type="ARBA" id="ARBA00022519"/>
    </source>
</evidence>
<keyword evidence="6 8" id="KW-1133">Transmembrane helix</keyword>
<sequence length="406" mass="45319">MPTYLYKAKTLEGKDQSGILEAEDEHRLARTLRQQGLILIKAELEKKEKKKNKIAFSLPFFNKVSLVEKMIFARNLQVMIAAGLPLPRALSTLIAQTKSKKFKRALSDIQEEVMKGKSFSESLEQWPDIFSELFRNMLKVGEEAGTLEEVLKVLAQQMEREYELKSKIKGAMIYPAVIICAMMGIGIMMLIMVVPQLAETFEELEIELPLTTRVVIGLATFLVERWYLFIVIVVFLIFLFLQALKTEKGKKVIDTVTLKIPIVSSIVKKTNSAYTARTLSSLIAAGVPIIRALEITAGTLGNIHYKTAITESVKKVKKGEKLSDALKPYREIYSPMVEQMVAVGEETGETAAILAKLAEFFEEEVGRATQNLASVIEPVLMIIIGAVIGFFAVSMIQPMYSMLGAI</sequence>
<evidence type="ECO:0000313" key="10">
    <source>
        <dbReference type="EMBL" id="PIW89851.1"/>
    </source>
</evidence>
<comment type="caution">
    <text evidence="10">The sequence shown here is derived from an EMBL/GenBank/DDBJ whole genome shotgun (WGS) entry which is preliminary data.</text>
</comment>
<feature type="domain" description="Type II secretion system protein GspF" evidence="9">
    <location>
        <begin position="276"/>
        <end position="398"/>
    </location>
</feature>
<evidence type="ECO:0000256" key="3">
    <source>
        <dbReference type="ARBA" id="ARBA00022475"/>
    </source>
</evidence>
<gene>
    <name evidence="10" type="ORF">COZ92_02385</name>
</gene>
<dbReference type="Pfam" id="PF00482">
    <property type="entry name" value="T2SSF"/>
    <property type="match status" value="2"/>
</dbReference>
<feature type="transmembrane region" description="Helical" evidence="8">
    <location>
        <begin position="214"/>
        <end position="241"/>
    </location>
</feature>
<evidence type="ECO:0000256" key="7">
    <source>
        <dbReference type="ARBA" id="ARBA00023136"/>
    </source>
</evidence>
<keyword evidence="4" id="KW-0997">Cell inner membrane</keyword>
<organism evidence="10 11">
    <name type="scientific">Candidatus Nealsonbacteria bacterium CG_4_8_14_3_um_filter_40_11</name>
    <dbReference type="NCBI Taxonomy" id="1974690"/>
    <lineage>
        <taxon>Bacteria</taxon>
        <taxon>Candidatus Nealsoniibacteriota</taxon>
    </lineage>
</organism>
<dbReference type="PRINTS" id="PR00812">
    <property type="entry name" value="BCTERIALGSPF"/>
</dbReference>
<feature type="domain" description="Type II secretion system protein GspF" evidence="9">
    <location>
        <begin position="72"/>
        <end position="195"/>
    </location>
</feature>
<accession>A0A2M7IJI7</accession>
<dbReference type="AlphaFoldDB" id="A0A2M7IJI7"/>
<dbReference type="PANTHER" id="PTHR30012:SF0">
    <property type="entry name" value="TYPE II SECRETION SYSTEM PROTEIN F-RELATED"/>
    <property type="match status" value="1"/>
</dbReference>
<dbReference type="EMBL" id="PFHH01000045">
    <property type="protein sequence ID" value="PIW89851.1"/>
    <property type="molecule type" value="Genomic_DNA"/>
</dbReference>
<dbReference type="Proteomes" id="UP000229238">
    <property type="component" value="Unassembled WGS sequence"/>
</dbReference>
<feature type="transmembrane region" description="Helical" evidence="8">
    <location>
        <begin position="172"/>
        <end position="194"/>
    </location>
</feature>
<evidence type="ECO:0000313" key="11">
    <source>
        <dbReference type="Proteomes" id="UP000229238"/>
    </source>
</evidence>
<proteinExistence type="inferred from homology"/>
<feature type="transmembrane region" description="Helical" evidence="8">
    <location>
        <begin position="379"/>
        <end position="400"/>
    </location>
</feature>